<organism evidence="1 2">
    <name type="scientific">Lobosporangium transversale</name>
    <dbReference type="NCBI Taxonomy" id="64571"/>
    <lineage>
        <taxon>Eukaryota</taxon>
        <taxon>Fungi</taxon>
        <taxon>Fungi incertae sedis</taxon>
        <taxon>Mucoromycota</taxon>
        <taxon>Mortierellomycotina</taxon>
        <taxon>Mortierellomycetes</taxon>
        <taxon>Mortierellales</taxon>
        <taxon>Mortierellaceae</taxon>
        <taxon>Lobosporangium</taxon>
    </lineage>
</organism>
<proteinExistence type="predicted"/>
<protein>
    <submittedName>
        <fullName evidence="1">Uncharacterized protein</fullName>
    </submittedName>
</protein>
<accession>A0A1Y2H1U8</accession>
<gene>
    <name evidence="1" type="ORF">BCR41DRAFT_346322</name>
</gene>
<evidence type="ECO:0000313" key="1">
    <source>
        <dbReference type="EMBL" id="ORZ27971.1"/>
    </source>
</evidence>
<reference evidence="1 2" key="1">
    <citation type="submission" date="2016-07" db="EMBL/GenBank/DDBJ databases">
        <title>Pervasive Adenine N6-methylation of Active Genes in Fungi.</title>
        <authorList>
            <consortium name="DOE Joint Genome Institute"/>
            <person name="Mondo S.J."/>
            <person name="Dannebaum R.O."/>
            <person name="Kuo R.C."/>
            <person name="Labutti K."/>
            <person name="Haridas S."/>
            <person name="Kuo A."/>
            <person name="Salamov A."/>
            <person name="Ahrendt S.R."/>
            <person name="Lipzen A."/>
            <person name="Sullivan W."/>
            <person name="Andreopoulos W.B."/>
            <person name="Clum A."/>
            <person name="Lindquist E."/>
            <person name="Daum C."/>
            <person name="Ramamoorthy G.K."/>
            <person name="Gryganskyi A."/>
            <person name="Culley D."/>
            <person name="Magnuson J.K."/>
            <person name="James T.Y."/>
            <person name="O'Malley M.A."/>
            <person name="Stajich J.E."/>
            <person name="Spatafora J.W."/>
            <person name="Visel A."/>
            <person name="Grigoriev I.V."/>
        </authorList>
    </citation>
    <scope>NUCLEOTIDE SEQUENCE [LARGE SCALE GENOMIC DNA]</scope>
    <source>
        <strain evidence="1 2">NRRL 3116</strain>
    </source>
</reference>
<keyword evidence="2" id="KW-1185">Reference proteome</keyword>
<evidence type="ECO:0000313" key="2">
    <source>
        <dbReference type="Proteomes" id="UP000193648"/>
    </source>
</evidence>
<dbReference type="RefSeq" id="XP_021885674.1">
    <property type="nucleotide sequence ID" value="XM_022022857.1"/>
</dbReference>
<name>A0A1Y2H1U8_9FUNG</name>
<dbReference type="Proteomes" id="UP000193648">
    <property type="component" value="Unassembled WGS sequence"/>
</dbReference>
<dbReference type="GeneID" id="33564701"/>
<dbReference type="InParanoid" id="A0A1Y2H1U8"/>
<sequence>MRVDTSYLQILNVITALVLPLLSRCRVSHHQFSITNDSNGAARKSSTLIASFETKPHVDCVHQNLRELHEASPTH</sequence>
<dbReference type="EMBL" id="MCFF01000003">
    <property type="protein sequence ID" value="ORZ27971.1"/>
    <property type="molecule type" value="Genomic_DNA"/>
</dbReference>
<comment type="caution">
    <text evidence="1">The sequence shown here is derived from an EMBL/GenBank/DDBJ whole genome shotgun (WGS) entry which is preliminary data.</text>
</comment>
<dbReference type="AlphaFoldDB" id="A0A1Y2H1U8"/>